<dbReference type="Proteomes" id="UP001498398">
    <property type="component" value="Unassembled WGS sequence"/>
</dbReference>
<sequence length="351" mass="40094">MPVRRSLPSLALKKSRVKKTSTRKRGKRSKEAAERRARKRYEHLKAVLDETTAYFESRDYSGDIPGDCRSGQKILDLVAEVFGDVTPDELKSAPEDGILIWKTPQCMLDSSPSIPPVSLIRLHNILGTDDINLIIDFYDTLIRSGFRIPREKNGDRNRSFTDGVHLGVWQLYSSEPMITSSSRFLKQRSSDVLELLDKFLMLLRNILAPIIRSIYQIHLPHLWARQQKAHRYVNANIRPTHQAEYESRLALDFNGAFFGAAVKEGSSEIFHVDWNDDPNTLTWIVPLGDGWEGGEFCVPQLNTKVPVKQGQLIGALTRRLIHCGTPTQGRRLVLTLFCDRYLMGHSERWIE</sequence>
<feature type="region of interest" description="Disordered" evidence="1">
    <location>
        <begin position="1"/>
        <end position="36"/>
    </location>
</feature>
<comment type="caution">
    <text evidence="2">The sequence shown here is derived from an EMBL/GenBank/DDBJ whole genome shotgun (WGS) entry which is preliminary data.</text>
</comment>
<evidence type="ECO:0000256" key="1">
    <source>
        <dbReference type="SAM" id="MobiDB-lite"/>
    </source>
</evidence>
<reference evidence="2 3" key="1">
    <citation type="submission" date="2024-01" db="EMBL/GenBank/DDBJ databases">
        <title>A draft genome for the cacao thread blight pathogen Marasmiellus scandens.</title>
        <authorList>
            <person name="Baruah I.K."/>
            <person name="Leung J."/>
            <person name="Bukari Y."/>
            <person name="Amoako-Attah I."/>
            <person name="Meinhardt L.W."/>
            <person name="Bailey B.A."/>
            <person name="Cohen S.P."/>
        </authorList>
    </citation>
    <scope>NUCLEOTIDE SEQUENCE [LARGE SCALE GENOMIC DNA]</scope>
    <source>
        <strain evidence="2 3">GH-19</strain>
    </source>
</reference>
<dbReference type="Gene3D" id="3.60.130.30">
    <property type="match status" value="1"/>
</dbReference>
<evidence type="ECO:0000313" key="3">
    <source>
        <dbReference type="Proteomes" id="UP001498398"/>
    </source>
</evidence>
<evidence type="ECO:0000313" key="2">
    <source>
        <dbReference type="EMBL" id="KAK7443178.1"/>
    </source>
</evidence>
<gene>
    <name evidence="2" type="ORF">VKT23_015776</name>
</gene>
<keyword evidence="3" id="KW-1185">Reference proteome</keyword>
<proteinExistence type="predicted"/>
<dbReference type="EMBL" id="JBANRG010000055">
    <property type="protein sequence ID" value="KAK7443178.1"/>
    <property type="molecule type" value="Genomic_DNA"/>
</dbReference>
<evidence type="ECO:0008006" key="4">
    <source>
        <dbReference type="Google" id="ProtNLM"/>
    </source>
</evidence>
<feature type="compositionally biased region" description="Basic residues" evidence="1">
    <location>
        <begin position="13"/>
        <end position="28"/>
    </location>
</feature>
<organism evidence="2 3">
    <name type="scientific">Marasmiellus scandens</name>
    <dbReference type="NCBI Taxonomy" id="2682957"/>
    <lineage>
        <taxon>Eukaryota</taxon>
        <taxon>Fungi</taxon>
        <taxon>Dikarya</taxon>
        <taxon>Basidiomycota</taxon>
        <taxon>Agaricomycotina</taxon>
        <taxon>Agaricomycetes</taxon>
        <taxon>Agaricomycetidae</taxon>
        <taxon>Agaricales</taxon>
        <taxon>Marasmiineae</taxon>
        <taxon>Omphalotaceae</taxon>
        <taxon>Marasmiellus</taxon>
    </lineage>
</organism>
<name>A0ABR1IY06_9AGAR</name>
<protein>
    <recommendedName>
        <fullName evidence="4">Fe2OG dioxygenase domain-containing protein</fullName>
    </recommendedName>
</protein>
<accession>A0ABR1IY06</accession>